<organism evidence="2 3">
    <name type="scientific">Salipiger marinus</name>
    <dbReference type="NCBI Taxonomy" id="555512"/>
    <lineage>
        <taxon>Bacteria</taxon>
        <taxon>Pseudomonadati</taxon>
        <taxon>Pseudomonadota</taxon>
        <taxon>Alphaproteobacteria</taxon>
        <taxon>Rhodobacterales</taxon>
        <taxon>Roseobacteraceae</taxon>
        <taxon>Salipiger</taxon>
    </lineage>
</organism>
<feature type="region of interest" description="Disordered" evidence="1">
    <location>
        <begin position="1"/>
        <end position="22"/>
    </location>
</feature>
<evidence type="ECO:0000256" key="1">
    <source>
        <dbReference type="SAM" id="MobiDB-lite"/>
    </source>
</evidence>
<name>A0A1G8LM75_9RHOB</name>
<evidence type="ECO:0000313" key="3">
    <source>
        <dbReference type="Proteomes" id="UP000199093"/>
    </source>
</evidence>
<dbReference type="EMBL" id="FNEJ01000006">
    <property type="protein sequence ID" value="SDI56802.1"/>
    <property type="molecule type" value="Genomic_DNA"/>
</dbReference>
<protein>
    <submittedName>
        <fullName evidence="2">Uncharacterized protein</fullName>
    </submittedName>
</protein>
<reference evidence="2 3" key="1">
    <citation type="submission" date="2016-10" db="EMBL/GenBank/DDBJ databases">
        <authorList>
            <person name="de Groot N.N."/>
        </authorList>
    </citation>
    <scope>NUCLEOTIDE SEQUENCE [LARGE SCALE GENOMIC DNA]</scope>
    <source>
        <strain evidence="2 3">DSM 26424</strain>
    </source>
</reference>
<dbReference type="Proteomes" id="UP000199093">
    <property type="component" value="Unassembled WGS sequence"/>
</dbReference>
<keyword evidence="3" id="KW-1185">Reference proteome</keyword>
<sequence length="66" mass="6989">MTDPLQTWTMAQDQAPESADAAPLSELAARAAELRAQGQAVPAELADRIREEAAAALEAEMDNLPV</sequence>
<evidence type="ECO:0000313" key="2">
    <source>
        <dbReference type="EMBL" id="SDI56802.1"/>
    </source>
</evidence>
<proteinExistence type="predicted"/>
<accession>A0A1G8LM75</accession>
<feature type="compositionally biased region" description="Polar residues" evidence="1">
    <location>
        <begin position="1"/>
        <end position="12"/>
    </location>
</feature>
<dbReference type="RefSeq" id="WP_089846068.1">
    <property type="nucleotide sequence ID" value="NZ_FNEJ01000006.1"/>
</dbReference>
<dbReference type="AlphaFoldDB" id="A0A1G8LM75"/>
<gene>
    <name evidence="2" type="ORF">SAMN04487993_1006254</name>
</gene>